<comment type="caution">
    <text evidence="8">The sequence shown here is derived from an EMBL/GenBank/DDBJ whole genome shotgun (WGS) entry which is preliminary data.</text>
</comment>
<dbReference type="InterPro" id="IPR020583">
    <property type="entry name" value="Inositol_monoP_metal-BS"/>
</dbReference>
<dbReference type="Proteomes" id="UP001596004">
    <property type="component" value="Unassembled WGS sequence"/>
</dbReference>
<dbReference type="PROSITE" id="PS00630">
    <property type="entry name" value="IMP_2"/>
    <property type="match status" value="1"/>
</dbReference>
<dbReference type="Gene3D" id="3.40.190.80">
    <property type="match status" value="1"/>
</dbReference>
<dbReference type="PROSITE" id="PS00629">
    <property type="entry name" value="IMP_1"/>
    <property type="match status" value="1"/>
</dbReference>
<dbReference type="CDD" id="cd01639">
    <property type="entry name" value="IMPase"/>
    <property type="match status" value="1"/>
</dbReference>
<dbReference type="Pfam" id="PF00459">
    <property type="entry name" value="Inositol_P"/>
    <property type="match status" value="1"/>
</dbReference>
<keyword evidence="5 7" id="KW-0378">Hydrolase</keyword>
<evidence type="ECO:0000256" key="6">
    <source>
        <dbReference type="ARBA" id="ARBA00022842"/>
    </source>
</evidence>
<evidence type="ECO:0000256" key="5">
    <source>
        <dbReference type="ARBA" id="ARBA00022801"/>
    </source>
</evidence>
<comment type="catalytic activity">
    <reaction evidence="1 7">
        <text>a myo-inositol phosphate + H2O = myo-inositol + phosphate</text>
        <dbReference type="Rhea" id="RHEA:24056"/>
        <dbReference type="ChEBI" id="CHEBI:15377"/>
        <dbReference type="ChEBI" id="CHEBI:17268"/>
        <dbReference type="ChEBI" id="CHEBI:43474"/>
        <dbReference type="ChEBI" id="CHEBI:84139"/>
        <dbReference type="EC" id="3.1.3.25"/>
    </reaction>
</comment>
<accession>A0ABV9CML2</accession>
<reference evidence="9" key="1">
    <citation type="journal article" date="2019" name="Int. J. Syst. Evol. Microbiol.">
        <title>The Global Catalogue of Microorganisms (GCM) 10K type strain sequencing project: providing services to taxonomists for standard genome sequencing and annotation.</title>
        <authorList>
            <consortium name="The Broad Institute Genomics Platform"/>
            <consortium name="The Broad Institute Genome Sequencing Center for Infectious Disease"/>
            <person name="Wu L."/>
            <person name="Ma J."/>
        </authorList>
    </citation>
    <scope>NUCLEOTIDE SEQUENCE [LARGE SCALE GENOMIC DNA]</scope>
    <source>
        <strain evidence="9">CGMCC 4.7132</strain>
    </source>
</reference>
<dbReference type="SUPFAM" id="SSF56655">
    <property type="entry name" value="Carbohydrate phosphatase"/>
    <property type="match status" value="1"/>
</dbReference>
<dbReference type="Gene3D" id="3.30.540.10">
    <property type="entry name" value="Fructose-1,6-Bisphosphatase, subunit A, domain 1"/>
    <property type="match status" value="1"/>
</dbReference>
<protein>
    <recommendedName>
        <fullName evidence="7">Inositol-1-monophosphatase</fullName>
        <ecNumber evidence="7">3.1.3.25</ecNumber>
    </recommendedName>
</protein>
<dbReference type="PANTHER" id="PTHR20854">
    <property type="entry name" value="INOSITOL MONOPHOSPHATASE"/>
    <property type="match status" value="1"/>
</dbReference>
<sequence length="270" mass="28243">MGDDARGLLSVAQEAAGIASELIRTRLPGVVTAKGDRDMATEVDYAVERAVRDHLRERTPEIGFLGEEQAEGAGWEPGAGLRWVLDPVDGTVNFLHGLPLCAVSLGLVRGDVPVLGVIELPFLRSRHSAAEGLGATVDGEPIKVSAAAALDGALVSVGDFAVGDGAPEENRLRLAITGLLAGRAQRIRMFGSAAIDLAWVAEGRIDACLMMNNRPWDTAAGVAIAREAGALVVDRDGTPHTMRSTATVCATPGVLAEVLAVVREAHATYR</sequence>
<dbReference type="PRINTS" id="PR00377">
    <property type="entry name" value="IMPHPHTASES"/>
</dbReference>
<proteinExistence type="inferred from homology"/>
<dbReference type="InterPro" id="IPR020550">
    <property type="entry name" value="Inositol_monophosphatase_CS"/>
</dbReference>
<comment type="similarity">
    <text evidence="3 7">Belongs to the inositol monophosphatase superfamily.</text>
</comment>
<evidence type="ECO:0000256" key="2">
    <source>
        <dbReference type="ARBA" id="ARBA00001946"/>
    </source>
</evidence>
<dbReference type="InterPro" id="IPR033942">
    <property type="entry name" value="IMPase"/>
</dbReference>
<gene>
    <name evidence="8" type="ORF">ACFO60_23680</name>
</gene>
<comment type="cofactor">
    <cofactor evidence="2 7">
        <name>Mg(2+)</name>
        <dbReference type="ChEBI" id="CHEBI:18420"/>
    </cofactor>
</comment>
<evidence type="ECO:0000256" key="4">
    <source>
        <dbReference type="ARBA" id="ARBA00022723"/>
    </source>
</evidence>
<keyword evidence="4 7" id="KW-0479">Metal-binding</keyword>
<dbReference type="RefSeq" id="WP_380843552.1">
    <property type="nucleotide sequence ID" value="NZ_JBHSFP010000017.1"/>
</dbReference>
<evidence type="ECO:0000256" key="3">
    <source>
        <dbReference type="ARBA" id="ARBA00009759"/>
    </source>
</evidence>
<keyword evidence="9" id="KW-1185">Reference proteome</keyword>
<evidence type="ECO:0000256" key="1">
    <source>
        <dbReference type="ARBA" id="ARBA00001033"/>
    </source>
</evidence>
<dbReference type="InterPro" id="IPR000760">
    <property type="entry name" value="Inositol_monophosphatase-like"/>
</dbReference>
<dbReference type="PANTHER" id="PTHR20854:SF4">
    <property type="entry name" value="INOSITOL-1-MONOPHOSPHATASE-RELATED"/>
    <property type="match status" value="1"/>
</dbReference>
<name>A0ABV9CML2_9ACTN</name>
<dbReference type="EC" id="3.1.3.25" evidence="7"/>
<evidence type="ECO:0000313" key="8">
    <source>
        <dbReference type="EMBL" id="MFC4533779.1"/>
    </source>
</evidence>
<keyword evidence="6 7" id="KW-0460">Magnesium</keyword>
<organism evidence="8 9">
    <name type="scientific">Sphaerisporangium dianthi</name>
    <dbReference type="NCBI Taxonomy" id="1436120"/>
    <lineage>
        <taxon>Bacteria</taxon>
        <taxon>Bacillati</taxon>
        <taxon>Actinomycetota</taxon>
        <taxon>Actinomycetes</taxon>
        <taxon>Streptosporangiales</taxon>
        <taxon>Streptosporangiaceae</taxon>
        <taxon>Sphaerisporangium</taxon>
    </lineage>
</organism>
<evidence type="ECO:0000313" key="9">
    <source>
        <dbReference type="Proteomes" id="UP001596004"/>
    </source>
</evidence>
<dbReference type="EMBL" id="JBHSFP010000017">
    <property type="protein sequence ID" value="MFC4533779.1"/>
    <property type="molecule type" value="Genomic_DNA"/>
</dbReference>
<evidence type="ECO:0000256" key="7">
    <source>
        <dbReference type="RuleBase" id="RU364068"/>
    </source>
</evidence>